<reference evidence="2 3" key="1">
    <citation type="submission" date="2024-07" db="EMBL/GenBank/DDBJ databases">
        <title>Section-level genome sequencing and comparative genomics of Aspergillus sections Usti and Cavernicolus.</title>
        <authorList>
            <consortium name="Lawrence Berkeley National Laboratory"/>
            <person name="Nybo J.L."/>
            <person name="Vesth T.C."/>
            <person name="Theobald S."/>
            <person name="Frisvad J.C."/>
            <person name="Larsen T.O."/>
            <person name="Kjaerboelling I."/>
            <person name="Rothschild-Mancinelli K."/>
            <person name="Lyhne E.K."/>
            <person name="Kogle M.E."/>
            <person name="Barry K."/>
            <person name="Clum A."/>
            <person name="Na H."/>
            <person name="Ledsgaard L."/>
            <person name="Lin J."/>
            <person name="Lipzen A."/>
            <person name="Kuo A."/>
            <person name="Riley R."/>
            <person name="Mondo S."/>
            <person name="LaButti K."/>
            <person name="Haridas S."/>
            <person name="Pangalinan J."/>
            <person name="Salamov A.A."/>
            <person name="Simmons B.A."/>
            <person name="Magnuson J.K."/>
            <person name="Chen J."/>
            <person name="Drula E."/>
            <person name="Henrissat B."/>
            <person name="Wiebenga A."/>
            <person name="Lubbers R.J."/>
            <person name="Gomes A.C."/>
            <person name="Makela M.R."/>
            <person name="Stajich J."/>
            <person name="Grigoriev I.V."/>
            <person name="Mortensen U.H."/>
            <person name="De vries R.P."/>
            <person name="Baker S.E."/>
            <person name="Andersen M.R."/>
        </authorList>
    </citation>
    <scope>NUCLEOTIDE SEQUENCE [LARGE SCALE GENOMIC DNA]</scope>
    <source>
        <strain evidence="2 3">CBS 600.67</strain>
    </source>
</reference>
<evidence type="ECO:0008006" key="4">
    <source>
        <dbReference type="Google" id="ProtNLM"/>
    </source>
</evidence>
<dbReference type="EMBL" id="JBFXLS010000050">
    <property type="protein sequence ID" value="KAL2823667.1"/>
    <property type="molecule type" value="Genomic_DNA"/>
</dbReference>
<feature type="compositionally biased region" description="Low complexity" evidence="1">
    <location>
        <begin position="256"/>
        <end position="266"/>
    </location>
</feature>
<organism evidence="2 3">
    <name type="scientific">Aspergillus cavernicola</name>
    <dbReference type="NCBI Taxonomy" id="176166"/>
    <lineage>
        <taxon>Eukaryota</taxon>
        <taxon>Fungi</taxon>
        <taxon>Dikarya</taxon>
        <taxon>Ascomycota</taxon>
        <taxon>Pezizomycotina</taxon>
        <taxon>Eurotiomycetes</taxon>
        <taxon>Eurotiomycetidae</taxon>
        <taxon>Eurotiales</taxon>
        <taxon>Aspergillaceae</taxon>
        <taxon>Aspergillus</taxon>
        <taxon>Aspergillus subgen. Nidulantes</taxon>
    </lineage>
</organism>
<dbReference type="InterPro" id="IPR021833">
    <property type="entry name" value="DUF3425"/>
</dbReference>
<dbReference type="Proteomes" id="UP001610335">
    <property type="component" value="Unassembled WGS sequence"/>
</dbReference>
<gene>
    <name evidence="2" type="ORF">BDW59DRAFT_180560</name>
</gene>
<sequence length="379" mass="42239">MPIKRGSEVLAVPDITEDAAERKRVLNVLAQRRYRKRKKDGLQTLQSQVLQKQSQPAEGMQPSFQIDALDSCHLGFAVPDVVSSPEFHSLLSRPDVSQAFSIPQPSADNDLFACLSPSILQFPLEPAADPPTDDDHFTWLSSNPNQAGNAPNISDQLQLYQSSNFTFPDDHIIEIPSLKLLNAATKVALRLNVAHILWDLTAISPFYRKPAESEHQLDLGLSPPSLTSSSSRSVPRSPPTDEEDNTNPPQPPESDLTTLPPHLHPTATQRLLPHHPMLDILPWPSTRDKLIQIFNLPTPLRPKSAQDPIGMVRLAYDMEDDSGEGIRIHGADPFEPGGWEIGQVVFERWWWAFENGVVDRCDRARRGRGEAGLRLREIG</sequence>
<dbReference type="SUPFAM" id="SSF57959">
    <property type="entry name" value="Leucine zipper domain"/>
    <property type="match status" value="1"/>
</dbReference>
<evidence type="ECO:0000256" key="1">
    <source>
        <dbReference type="SAM" id="MobiDB-lite"/>
    </source>
</evidence>
<feature type="region of interest" description="Disordered" evidence="1">
    <location>
        <begin position="215"/>
        <end position="270"/>
    </location>
</feature>
<dbReference type="InterPro" id="IPR046347">
    <property type="entry name" value="bZIP_sf"/>
</dbReference>
<dbReference type="PANTHER" id="PTHR38116">
    <property type="entry name" value="CHROMOSOME 7, WHOLE GENOME SHOTGUN SEQUENCE"/>
    <property type="match status" value="1"/>
</dbReference>
<dbReference type="Pfam" id="PF11905">
    <property type="entry name" value="DUF3425"/>
    <property type="match status" value="1"/>
</dbReference>
<accession>A0ABR4I7P0</accession>
<protein>
    <recommendedName>
        <fullName evidence="4">BZIP domain-containing protein</fullName>
    </recommendedName>
</protein>
<keyword evidence="3" id="KW-1185">Reference proteome</keyword>
<name>A0ABR4I7P0_9EURO</name>
<comment type="caution">
    <text evidence="2">The sequence shown here is derived from an EMBL/GenBank/DDBJ whole genome shotgun (WGS) entry which is preliminary data.</text>
</comment>
<evidence type="ECO:0000313" key="2">
    <source>
        <dbReference type="EMBL" id="KAL2823667.1"/>
    </source>
</evidence>
<evidence type="ECO:0000313" key="3">
    <source>
        <dbReference type="Proteomes" id="UP001610335"/>
    </source>
</evidence>
<dbReference type="CDD" id="cd14688">
    <property type="entry name" value="bZIP_YAP"/>
    <property type="match status" value="1"/>
</dbReference>
<proteinExistence type="predicted"/>
<feature type="compositionally biased region" description="Low complexity" evidence="1">
    <location>
        <begin position="221"/>
        <end position="235"/>
    </location>
</feature>
<dbReference type="PANTHER" id="PTHR38116:SF9">
    <property type="entry name" value="BZIP DOMAIN-CONTAINING PROTEIN"/>
    <property type="match status" value="1"/>
</dbReference>